<comment type="caution">
    <text evidence="5">The sequence shown here is derived from an EMBL/GenBank/DDBJ whole genome shotgun (WGS) entry which is preliminary data.</text>
</comment>
<protein>
    <submittedName>
        <fullName evidence="5">Aldolase/citrate lyase family protein</fullName>
    </submittedName>
</protein>
<comment type="similarity">
    <text evidence="1">Belongs to the HpcH/HpaI aldolase family.</text>
</comment>
<keyword evidence="3 5" id="KW-0456">Lyase</keyword>
<dbReference type="RefSeq" id="WP_349139195.1">
    <property type="nucleotide sequence ID" value="NZ_JBBMFT010000001.1"/>
</dbReference>
<dbReference type="PANTHER" id="PTHR30502:SF0">
    <property type="entry name" value="PHOSPHOENOLPYRUVATE CARBOXYLASE FAMILY PROTEIN"/>
    <property type="match status" value="1"/>
</dbReference>
<dbReference type="InterPro" id="IPR050251">
    <property type="entry name" value="HpcH-HpaI_aldolase"/>
</dbReference>
<evidence type="ECO:0000256" key="3">
    <source>
        <dbReference type="ARBA" id="ARBA00023239"/>
    </source>
</evidence>
<dbReference type="GO" id="GO:0016829">
    <property type="term" value="F:lyase activity"/>
    <property type="evidence" value="ECO:0007669"/>
    <property type="project" value="UniProtKB-KW"/>
</dbReference>
<dbReference type="Pfam" id="PF03328">
    <property type="entry name" value="HpcH_HpaI"/>
    <property type="match status" value="1"/>
</dbReference>
<dbReference type="EMBL" id="JBBMFT010000001">
    <property type="protein sequence ID" value="MEQ2455507.1"/>
    <property type="molecule type" value="Genomic_DNA"/>
</dbReference>
<dbReference type="Proteomes" id="UP001440599">
    <property type="component" value="Unassembled WGS sequence"/>
</dbReference>
<dbReference type="InterPro" id="IPR015813">
    <property type="entry name" value="Pyrv/PenolPyrv_kinase-like_dom"/>
</dbReference>
<sequence length="260" mass="27900">MHVNQAKQKLRSGDCIWGVFANGLSPELVEIMGLAGFDFIVIDSEHASSTPQHNRTLIMAGEARGVSMFTRVPCQESSVILRNLDVGAQGLLVPQVNSRQEAEAIARAARYYPEGFRGVATPRASDYGMSGSILDYMAHANENLLLAVQCENIACVEHLDEIAAVPGIDVIFVGPFDLSQSMGIPGQVNAPGIHAVAAQVLDATARHGKYAGIFASTVEQALAYRDMGFRYIIVGTDMKYFASACKEAVRALHAGEGEQS</sequence>
<dbReference type="Gene3D" id="3.20.20.60">
    <property type="entry name" value="Phosphoenolpyruvate-binding domains"/>
    <property type="match status" value="1"/>
</dbReference>
<gene>
    <name evidence="5" type="ORF">WMO45_03150</name>
</gene>
<dbReference type="InterPro" id="IPR005000">
    <property type="entry name" value="Aldolase/citrate-lyase_domain"/>
</dbReference>
<feature type="domain" description="HpcH/HpaI aldolase/citrate lyase" evidence="4">
    <location>
        <begin position="18"/>
        <end position="243"/>
    </location>
</feature>
<organism evidence="5 6">
    <name type="scientific">Flavonifractor hominis</name>
    <dbReference type="NCBI Taxonomy" id="3133178"/>
    <lineage>
        <taxon>Bacteria</taxon>
        <taxon>Bacillati</taxon>
        <taxon>Bacillota</taxon>
        <taxon>Clostridia</taxon>
        <taxon>Eubacteriales</taxon>
        <taxon>Oscillospiraceae</taxon>
        <taxon>Flavonifractor</taxon>
    </lineage>
</organism>
<reference evidence="5 6" key="1">
    <citation type="submission" date="2024-03" db="EMBL/GenBank/DDBJ databases">
        <title>Human intestinal bacterial collection.</title>
        <authorList>
            <person name="Pauvert C."/>
            <person name="Hitch T.C.A."/>
            <person name="Clavel T."/>
        </authorList>
    </citation>
    <scope>NUCLEOTIDE SEQUENCE [LARGE SCALE GENOMIC DNA]</scope>
    <source>
        <strain evidence="5 6">CLA-AP-H34</strain>
    </source>
</reference>
<dbReference type="PANTHER" id="PTHR30502">
    <property type="entry name" value="2-KETO-3-DEOXY-L-RHAMNONATE ALDOLASE"/>
    <property type="match status" value="1"/>
</dbReference>
<dbReference type="InterPro" id="IPR040442">
    <property type="entry name" value="Pyrv_kinase-like_dom_sf"/>
</dbReference>
<name>A0ABV1ELN5_9FIRM</name>
<accession>A0ABV1ELN5</accession>
<keyword evidence="2" id="KW-0479">Metal-binding</keyword>
<evidence type="ECO:0000256" key="2">
    <source>
        <dbReference type="ARBA" id="ARBA00022723"/>
    </source>
</evidence>
<evidence type="ECO:0000259" key="4">
    <source>
        <dbReference type="Pfam" id="PF03328"/>
    </source>
</evidence>
<evidence type="ECO:0000256" key="1">
    <source>
        <dbReference type="ARBA" id="ARBA00005568"/>
    </source>
</evidence>
<keyword evidence="6" id="KW-1185">Reference proteome</keyword>
<evidence type="ECO:0000313" key="6">
    <source>
        <dbReference type="Proteomes" id="UP001440599"/>
    </source>
</evidence>
<proteinExistence type="inferred from homology"/>
<dbReference type="SUPFAM" id="SSF51621">
    <property type="entry name" value="Phosphoenolpyruvate/pyruvate domain"/>
    <property type="match status" value="1"/>
</dbReference>
<evidence type="ECO:0000313" key="5">
    <source>
        <dbReference type="EMBL" id="MEQ2455507.1"/>
    </source>
</evidence>